<dbReference type="Proteomes" id="UP000070412">
    <property type="component" value="Unassembled WGS sequence"/>
</dbReference>
<evidence type="ECO:0000313" key="7">
    <source>
        <dbReference type="Proteomes" id="UP000070412"/>
    </source>
</evidence>
<dbReference type="GO" id="GO:0005737">
    <property type="term" value="C:cytoplasm"/>
    <property type="evidence" value="ECO:0007669"/>
    <property type="project" value="UniProtKB-SubCell"/>
</dbReference>
<dbReference type="Gene3D" id="3.30.710.10">
    <property type="entry name" value="Potassium Channel Kv1.1, Chain A"/>
    <property type="match status" value="1"/>
</dbReference>
<dbReference type="PANTHER" id="PTHR21637:SF0">
    <property type="entry name" value="AT10158P"/>
    <property type="match status" value="1"/>
</dbReference>
<reference evidence="6" key="3">
    <citation type="submission" date="2022-06" db="UniProtKB">
        <authorList>
            <consortium name="EnsemblMetazoa"/>
        </authorList>
    </citation>
    <scope>IDENTIFICATION</scope>
</reference>
<accession>A0A834RAN3</accession>
<sequence length="461" mass="51292">MINLNTNFKLKTNTSSSCGSGGEGHLNDASSSTTSSSSSAFSSHHASNESIQLLVDNTTFVVNPEIFASKKDTMLYRMFFSTPSIARPNEKGQYVIEGFSATVFGAILDFFKNGVIKCPPSVSVSELHEACDYFLIPFDASTIKCHNLRGLLHEISNEGAKEQFENFLYEKILPEMVNAAKRGDRECHIVILLDDDNVDWDEEYPPQTGEEYSQIIYSTSMYRFFKYIENRDVSKQVLKDRGLKKIRLGIEGFPTHKEKIRRRTGDRRPEVIYNYIQRPFIRMSWEMEEAKSRHVDFQCVRSKSITNLSLDGDEPNLDSETVARVDLGSSNVPTNTETIYVDRSTATTTPTANYALLMAASSSPSSSSAAAAANHYNANTNSNHNQVSSNVANNTNANPNNINSNNNNANNHNNSNRNNSINDGHINFHQTFPTTFNSGTNTTSTSTGTNTNNNENTNDPK</sequence>
<evidence type="ECO:0000256" key="1">
    <source>
        <dbReference type="ARBA" id="ARBA00004496"/>
    </source>
</evidence>
<evidence type="ECO:0000259" key="4">
    <source>
        <dbReference type="SMART" id="SM00225"/>
    </source>
</evidence>
<dbReference type="AlphaFoldDB" id="A0A834RAN3"/>
<protein>
    <submittedName>
        <fullName evidence="5">BTB/POZ domain-containing protein KCTD20</fullName>
    </submittedName>
</protein>
<feature type="domain" description="BTB" evidence="4">
    <location>
        <begin position="49"/>
        <end position="151"/>
    </location>
</feature>
<dbReference type="SUPFAM" id="SSF54695">
    <property type="entry name" value="POZ domain"/>
    <property type="match status" value="1"/>
</dbReference>
<dbReference type="EnsemblMetazoa" id="SSS_2560s_mrna">
    <property type="protein sequence ID" value="KAF7493106.1"/>
    <property type="gene ID" value="SSS_2560"/>
</dbReference>
<dbReference type="InterPro" id="IPR039886">
    <property type="entry name" value="BTBD10/KCTD20"/>
</dbReference>
<organism evidence="5">
    <name type="scientific">Sarcoptes scabiei</name>
    <name type="common">Itch mite</name>
    <name type="synonym">Acarus scabiei</name>
    <dbReference type="NCBI Taxonomy" id="52283"/>
    <lineage>
        <taxon>Eukaryota</taxon>
        <taxon>Metazoa</taxon>
        <taxon>Ecdysozoa</taxon>
        <taxon>Arthropoda</taxon>
        <taxon>Chelicerata</taxon>
        <taxon>Arachnida</taxon>
        <taxon>Acari</taxon>
        <taxon>Acariformes</taxon>
        <taxon>Sarcoptiformes</taxon>
        <taxon>Astigmata</taxon>
        <taxon>Psoroptidia</taxon>
        <taxon>Sarcoptoidea</taxon>
        <taxon>Sarcoptidae</taxon>
        <taxon>Sarcoptinae</taxon>
        <taxon>Sarcoptes</taxon>
    </lineage>
</organism>
<comment type="subcellular location">
    <subcellularLocation>
        <location evidence="1">Cytoplasm</location>
    </subcellularLocation>
</comment>
<dbReference type="InterPro" id="IPR011333">
    <property type="entry name" value="SKP1/BTB/POZ_sf"/>
</dbReference>
<evidence type="ECO:0000256" key="3">
    <source>
        <dbReference type="SAM" id="MobiDB-lite"/>
    </source>
</evidence>
<dbReference type="OrthoDB" id="10034757at2759"/>
<feature type="region of interest" description="Disordered" evidence="3">
    <location>
        <begin position="378"/>
        <end position="461"/>
    </location>
</feature>
<dbReference type="InterPro" id="IPR039885">
    <property type="entry name" value="BTBD10/KCTD20_BTB/POZ"/>
</dbReference>
<keyword evidence="2" id="KW-0963">Cytoplasm</keyword>
<feature type="compositionally biased region" description="Low complexity" evidence="3">
    <location>
        <begin position="378"/>
        <end position="422"/>
    </location>
</feature>
<dbReference type="InterPro" id="IPR000210">
    <property type="entry name" value="BTB/POZ_dom"/>
</dbReference>
<dbReference type="Pfam" id="PF16017">
    <property type="entry name" value="BTB_3"/>
    <property type="match status" value="1"/>
</dbReference>
<evidence type="ECO:0000313" key="6">
    <source>
        <dbReference type="EnsemblMetazoa" id="KAF7493106.1"/>
    </source>
</evidence>
<reference evidence="5" key="2">
    <citation type="submission" date="2020-01" db="EMBL/GenBank/DDBJ databases">
        <authorList>
            <person name="Korhonen P.K.K."/>
            <person name="Guangxu M.G."/>
            <person name="Wang T.W."/>
            <person name="Stroehlein A.J.S."/>
            <person name="Young N.D."/>
            <person name="Ang C.-S.A."/>
            <person name="Fernando D.W.F."/>
            <person name="Lu H.L."/>
            <person name="Taylor S.T."/>
            <person name="Ehtesham M.E.M."/>
            <person name="Najaraj S.H.N."/>
            <person name="Harsha G.H.G."/>
            <person name="Madugundu A.M."/>
            <person name="Renuse S.R."/>
            <person name="Holt D.H."/>
            <person name="Pandey A.P."/>
            <person name="Papenfuss A.P."/>
            <person name="Gasser R.B.G."/>
            <person name="Fischer K.F."/>
        </authorList>
    </citation>
    <scope>NUCLEOTIDE SEQUENCE</scope>
    <source>
        <strain evidence="5">SSS_KF_BRIS2020</strain>
    </source>
</reference>
<gene>
    <name evidence="5" type="ORF">SSS_2560</name>
</gene>
<name>A0A834RAN3_SARSC</name>
<keyword evidence="7" id="KW-1185">Reference proteome</keyword>
<evidence type="ECO:0000313" key="5">
    <source>
        <dbReference type="EMBL" id="KAF7493106.1"/>
    </source>
</evidence>
<dbReference type="PANTHER" id="PTHR21637">
    <property type="entry name" value="BTB/POZ DOMAIN-CONTAINING PROTEIN 10-RELATED"/>
    <property type="match status" value="1"/>
</dbReference>
<reference evidence="7" key="1">
    <citation type="journal article" date="2020" name="PLoS Negl. Trop. Dis.">
        <title>High-quality nuclear genome for Sarcoptes scabiei-A critical resource for a neglected parasite.</title>
        <authorList>
            <person name="Korhonen P.K."/>
            <person name="Gasser R.B."/>
            <person name="Ma G."/>
            <person name="Wang T."/>
            <person name="Stroehlein A.J."/>
            <person name="Young N.D."/>
            <person name="Ang C.S."/>
            <person name="Fernando D.D."/>
            <person name="Lu H.C."/>
            <person name="Taylor S."/>
            <person name="Reynolds S.L."/>
            <person name="Mofiz E."/>
            <person name="Najaraj S.H."/>
            <person name="Gowda H."/>
            <person name="Madugundu A."/>
            <person name="Renuse S."/>
            <person name="Holt D."/>
            <person name="Pandey A."/>
            <person name="Papenfuss A.T."/>
            <person name="Fischer K."/>
        </authorList>
    </citation>
    <scope>NUCLEOTIDE SEQUENCE [LARGE SCALE GENOMIC DNA]</scope>
</reference>
<evidence type="ECO:0000256" key="2">
    <source>
        <dbReference type="ARBA" id="ARBA00022490"/>
    </source>
</evidence>
<feature type="compositionally biased region" description="Low complexity" evidence="3">
    <location>
        <begin position="431"/>
        <end position="461"/>
    </location>
</feature>
<dbReference type="GO" id="GO:0042327">
    <property type="term" value="P:positive regulation of phosphorylation"/>
    <property type="evidence" value="ECO:0007669"/>
    <property type="project" value="TreeGrafter"/>
</dbReference>
<proteinExistence type="predicted"/>
<dbReference type="SMART" id="SM00225">
    <property type="entry name" value="BTB"/>
    <property type="match status" value="1"/>
</dbReference>
<dbReference type="EMBL" id="WVUK01000056">
    <property type="protein sequence ID" value="KAF7493106.1"/>
    <property type="molecule type" value="Genomic_DNA"/>
</dbReference>